<accession>A0A5P8VZJ0</accession>
<evidence type="ECO:0000313" key="3">
    <source>
        <dbReference type="Proteomes" id="UP000326678"/>
    </source>
</evidence>
<sequence>MTEPPLLNLFLGLRDAGLPLGIDQYYLAEEALLQSIEAGLDIADKQAVARLCQTVWVKSRQQQRLFDQCWNEILSHPARLSKSPIIDSSNSKKSARSKTSSSDKSKPLNKIEENQNQPEEEQEEESLTPASSDAAVVTSVSTKLKEGDYFSVRRQQLRRGWRLLMQKLPSSIPSQIDIRETVTDVAKRGFFLKPVLTAPQIQSILVTVVLLSASGTIPATTSTTSVFGWCVVLQRGLLYRYEYAGKSTILVQI</sequence>
<dbReference type="KEGG" id="nsh:GXM_03337"/>
<organism evidence="2 3">
    <name type="scientific">Nostoc sphaeroides CCNUC1</name>
    <dbReference type="NCBI Taxonomy" id="2653204"/>
    <lineage>
        <taxon>Bacteria</taxon>
        <taxon>Bacillati</taxon>
        <taxon>Cyanobacteriota</taxon>
        <taxon>Cyanophyceae</taxon>
        <taxon>Nostocales</taxon>
        <taxon>Nostocaceae</taxon>
        <taxon>Nostoc</taxon>
    </lineage>
</organism>
<evidence type="ECO:0000256" key="1">
    <source>
        <dbReference type="SAM" id="MobiDB-lite"/>
    </source>
</evidence>
<dbReference type="Proteomes" id="UP000326678">
    <property type="component" value="Chromosome Gxm1"/>
</dbReference>
<dbReference type="EMBL" id="CP045226">
    <property type="protein sequence ID" value="QFS45858.1"/>
    <property type="molecule type" value="Genomic_DNA"/>
</dbReference>
<name>A0A5P8VZJ0_9NOSO</name>
<feature type="region of interest" description="Disordered" evidence="1">
    <location>
        <begin position="84"/>
        <end position="134"/>
    </location>
</feature>
<dbReference type="RefSeq" id="WP_225892432.1">
    <property type="nucleotide sequence ID" value="NZ_CP045226.1"/>
</dbReference>
<gene>
    <name evidence="2" type="ORF">GXM_03337</name>
</gene>
<reference evidence="2 3" key="1">
    <citation type="submission" date="2019-10" db="EMBL/GenBank/DDBJ databases">
        <title>Genomic and transcriptomic insights into the perfect genentic adaptation of a filamentous nitrogen-fixing cyanobacterium to rice fields.</title>
        <authorList>
            <person name="Chen Z."/>
        </authorList>
    </citation>
    <scope>NUCLEOTIDE SEQUENCE [LARGE SCALE GENOMIC DNA]</scope>
    <source>
        <strain evidence="2">CCNUC1</strain>
    </source>
</reference>
<proteinExistence type="predicted"/>
<dbReference type="AlphaFoldDB" id="A0A5P8VZJ0"/>
<evidence type="ECO:0000313" key="2">
    <source>
        <dbReference type="EMBL" id="QFS45858.1"/>
    </source>
</evidence>
<protein>
    <submittedName>
        <fullName evidence="2">Uncharacterized protein</fullName>
    </submittedName>
</protein>
<keyword evidence="3" id="KW-1185">Reference proteome</keyword>
<feature type="compositionally biased region" description="Low complexity" evidence="1">
    <location>
        <begin position="88"/>
        <end position="100"/>
    </location>
</feature>
<feature type="compositionally biased region" description="Basic and acidic residues" evidence="1">
    <location>
        <begin position="101"/>
        <end position="113"/>
    </location>
</feature>